<comment type="pathway">
    <text evidence="9">Membrane lipid metabolism; glycerophospholipid metabolism.</text>
</comment>
<evidence type="ECO:0000256" key="6">
    <source>
        <dbReference type="ARBA" id="ARBA00023209"/>
    </source>
</evidence>
<keyword evidence="7 9" id="KW-1208">Phospholipid metabolism</keyword>
<dbReference type="InterPro" id="IPR008205">
    <property type="entry name" value="GGGP_HepGP_synthase"/>
</dbReference>
<name>A0A919XRU3_9BACL</name>
<comment type="caution">
    <text evidence="9">Lacks conserved residue(s) required for the propagation of feature annotation.</text>
</comment>
<keyword evidence="6 9" id="KW-0594">Phospholipid biosynthesis</keyword>
<dbReference type="PANTHER" id="PTHR40029">
    <property type="match status" value="1"/>
</dbReference>
<comment type="cofactor">
    <cofactor evidence="9">
        <name>Mg(2+)</name>
        <dbReference type="ChEBI" id="CHEBI:18420"/>
    </cofactor>
</comment>
<dbReference type="Proteomes" id="UP000681162">
    <property type="component" value="Unassembled WGS sequence"/>
</dbReference>
<comment type="subunit">
    <text evidence="9">Homodimer.</text>
</comment>
<evidence type="ECO:0000256" key="3">
    <source>
        <dbReference type="ARBA" id="ARBA00022723"/>
    </source>
</evidence>
<evidence type="ECO:0000256" key="5">
    <source>
        <dbReference type="ARBA" id="ARBA00023098"/>
    </source>
</evidence>
<feature type="binding site" evidence="9">
    <location>
        <position position="194"/>
    </location>
    <ligand>
        <name>sn-glycerol 1-phosphate</name>
        <dbReference type="ChEBI" id="CHEBI:57685"/>
    </ligand>
</feature>
<evidence type="ECO:0000313" key="10">
    <source>
        <dbReference type="EMBL" id="GIO35148.1"/>
    </source>
</evidence>
<dbReference type="SUPFAM" id="SSF51395">
    <property type="entry name" value="FMN-linked oxidoreductases"/>
    <property type="match status" value="1"/>
</dbReference>
<dbReference type="GO" id="GO:0046474">
    <property type="term" value="P:glycerophospholipid biosynthetic process"/>
    <property type="evidence" value="ECO:0007669"/>
    <property type="project" value="UniProtKB-UniRule"/>
</dbReference>
<protein>
    <recommendedName>
        <fullName evidence="9">Heptaprenylglyceryl phosphate synthase</fullName>
        <shortName evidence="9">HepGP synthase</shortName>
        <ecNumber evidence="9">2.5.1.n9</ecNumber>
    </recommendedName>
    <alternativeName>
        <fullName evidence="9">Glycerol-1-phosphate heptaprenyltransferase</fullName>
    </alternativeName>
</protein>
<keyword evidence="2 9" id="KW-0808">Transferase</keyword>
<dbReference type="RefSeq" id="WP_212937625.1">
    <property type="nucleotide sequence ID" value="NZ_BORR01000001.1"/>
</dbReference>
<comment type="function">
    <text evidence="9">Prenyltransferase that catalyzes in vivo the transfer of the heptaprenyl moiety of heptaprenyl pyrophosphate (HepPP; 35 carbon atoms) to the C3 hydroxyl of sn-glycerol-1-phosphate (G1P), producing heptaprenylglyceryl phosphate (HepGP). This reaction is an ether-bond-formation step in the biosynthesis of archaea-type G1P-based membrane lipids found in Bacillales.</text>
</comment>
<dbReference type="EC" id="2.5.1.n9" evidence="9"/>
<sequence>MRSMPLPMENSWRHVFKLDPDRIIGEQELEAVCTSGSDAIIIGGSSGVTYENTEALLERIRRFKIDCALEVSELDAIVSGFDLYLIPMVLNTKRPEWLIGHHARAIEKYGPFIPWDRLVSEGYIVLNPEATVARITEADTSLDAAAAAGYAGAADKLMQLPIIYVEYSGRFGVMELVGEVRRQLTQARLFYGGGITNAETARQAAAVSDTVVVGNVIYSDLAGALATVEAVKGARSSSIGG</sequence>
<feature type="binding site" evidence="9">
    <location>
        <begin position="214"/>
        <end position="215"/>
    </location>
    <ligand>
        <name>sn-glycerol 1-phosphate</name>
        <dbReference type="ChEBI" id="CHEBI:57685"/>
    </ligand>
</feature>
<dbReference type="GO" id="GO:0120536">
    <property type="term" value="F:heptaprenylglyceryl phosphate synthase activity"/>
    <property type="evidence" value="ECO:0007669"/>
    <property type="project" value="UniProtKB-ARBA"/>
</dbReference>
<proteinExistence type="inferred from homology"/>
<evidence type="ECO:0000256" key="1">
    <source>
        <dbReference type="ARBA" id="ARBA00022516"/>
    </source>
</evidence>
<dbReference type="CDD" id="cd02812">
    <property type="entry name" value="PcrB_like"/>
    <property type="match status" value="1"/>
</dbReference>
<comment type="catalytic activity">
    <reaction evidence="8 9">
        <text>sn-glycerol 1-phosphate + all-trans-heptaprenyl diphosphate = 3-heptaprenyl-sn-glycero-1-phosphate + diphosphate</text>
        <dbReference type="Rhea" id="RHEA:33495"/>
        <dbReference type="ChEBI" id="CHEBI:33019"/>
        <dbReference type="ChEBI" id="CHEBI:57685"/>
        <dbReference type="ChEBI" id="CHEBI:58206"/>
        <dbReference type="ChEBI" id="CHEBI:64781"/>
        <dbReference type="EC" id="2.5.1.n9"/>
    </reaction>
</comment>
<feature type="binding site" evidence="9">
    <location>
        <position position="45"/>
    </location>
    <ligand>
        <name>Mg(2+)</name>
        <dbReference type="ChEBI" id="CHEBI:18420"/>
    </ligand>
</feature>
<evidence type="ECO:0000256" key="7">
    <source>
        <dbReference type="ARBA" id="ARBA00023264"/>
    </source>
</evidence>
<evidence type="ECO:0000256" key="2">
    <source>
        <dbReference type="ARBA" id="ARBA00022679"/>
    </source>
</evidence>
<dbReference type="NCBIfam" id="TIGR01768">
    <property type="entry name" value="GGGP-family"/>
    <property type="match status" value="1"/>
</dbReference>
<feature type="binding site" evidence="9">
    <location>
        <begin position="164"/>
        <end position="169"/>
    </location>
    <ligand>
        <name>sn-glycerol 1-phosphate</name>
        <dbReference type="ChEBI" id="CHEBI:57685"/>
    </ligand>
</feature>
<evidence type="ECO:0000313" key="11">
    <source>
        <dbReference type="Proteomes" id="UP000681162"/>
    </source>
</evidence>
<dbReference type="EMBL" id="BORR01000001">
    <property type="protein sequence ID" value="GIO35148.1"/>
    <property type="molecule type" value="Genomic_DNA"/>
</dbReference>
<feature type="binding site" evidence="9">
    <location>
        <position position="19"/>
    </location>
    <ligand>
        <name>Mg(2+)</name>
        <dbReference type="ChEBI" id="CHEBI:18420"/>
    </ligand>
</feature>
<organism evidence="10 11">
    <name type="scientific">Paenibacillus antibioticophila</name>
    <dbReference type="NCBI Taxonomy" id="1274374"/>
    <lineage>
        <taxon>Bacteria</taxon>
        <taxon>Bacillati</taxon>
        <taxon>Bacillota</taxon>
        <taxon>Bacilli</taxon>
        <taxon>Bacillales</taxon>
        <taxon>Paenibacillaceae</taxon>
        <taxon>Paenibacillus</taxon>
    </lineage>
</organism>
<keyword evidence="3 9" id="KW-0479">Metal-binding</keyword>
<dbReference type="InterPro" id="IPR038597">
    <property type="entry name" value="GGGP/HepGP_synthase_sf"/>
</dbReference>
<dbReference type="Gene3D" id="3.20.20.390">
    <property type="entry name" value="FMN-linked oxidoreductases"/>
    <property type="match status" value="1"/>
</dbReference>
<gene>
    <name evidence="9 10" type="primary">pcrB</name>
    <name evidence="10" type="ORF">J41TS12_00090</name>
</gene>
<comment type="similarity">
    <text evidence="9">Belongs to the GGGP/HepGP synthase family. Group I subfamily.</text>
</comment>
<reference evidence="10 11" key="1">
    <citation type="submission" date="2021-03" db="EMBL/GenBank/DDBJ databases">
        <title>Antimicrobial resistance genes in bacteria isolated from Japanese honey, and their potential for conferring macrolide and lincosamide resistance in the American foulbrood pathogen Paenibacillus larvae.</title>
        <authorList>
            <person name="Okamoto M."/>
            <person name="Kumagai M."/>
            <person name="Kanamori H."/>
            <person name="Takamatsu D."/>
        </authorList>
    </citation>
    <scope>NUCLEOTIDE SEQUENCE [LARGE SCALE GENOMIC DNA]</scope>
    <source>
        <strain evidence="10 11">J41TS12</strain>
    </source>
</reference>
<dbReference type="NCBIfam" id="NF003199">
    <property type="entry name" value="PRK04169.1-3"/>
    <property type="match status" value="1"/>
</dbReference>
<dbReference type="NCBIfam" id="NF003197">
    <property type="entry name" value="PRK04169.1-1"/>
    <property type="match status" value="1"/>
</dbReference>
<keyword evidence="5 9" id="KW-0443">Lipid metabolism</keyword>
<keyword evidence="1 9" id="KW-0444">Lipid biosynthesis</keyword>
<dbReference type="Pfam" id="PF01884">
    <property type="entry name" value="PcrB"/>
    <property type="match status" value="1"/>
</dbReference>
<feature type="binding site" evidence="9">
    <location>
        <position position="17"/>
    </location>
    <ligand>
        <name>sn-glycerol 1-phosphate</name>
        <dbReference type="ChEBI" id="CHEBI:57685"/>
    </ligand>
</feature>
<evidence type="ECO:0000256" key="8">
    <source>
        <dbReference type="ARBA" id="ARBA00048318"/>
    </source>
</evidence>
<dbReference type="AlphaFoldDB" id="A0A919XRU3"/>
<accession>A0A919XRU3</accession>
<dbReference type="HAMAP" id="MF_00112">
    <property type="entry name" value="GGGP_HepGP_synthase"/>
    <property type="match status" value="1"/>
</dbReference>
<evidence type="ECO:0000256" key="4">
    <source>
        <dbReference type="ARBA" id="ARBA00022842"/>
    </source>
</evidence>
<comment type="caution">
    <text evidence="10">The sequence shown here is derived from an EMBL/GenBank/DDBJ whole genome shotgun (WGS) entry which is preliminary data.</text>
</comment>
<dbReference type="GO" id="GO:0000287">
    <property type="term" value="F:magnesium ion binding"/>
    <property type="evidence" value="ECO:0007669"/>
    <property type="project" value="UniProtKB-UniRule"/>
</dbReference>
<keyword evidence="11" id="KW-1185">Reference proteome</keyword>
<keyword evidence="4 9" id="KW-0460">Magnesium</keyword>
<dbReference type="InterPro" id="IPR039074">
    <property type="entry name" value="GGGP/HepGP_synthase_I"/>
</dbReference>
<dbReference type="PANTHER" id="PTHR40029:SF2">
    <property type="entry name" value="HEPTAPRENYLGLYCERYL PHOSPHATE SYNTHASE"/>
    <property type="match status" value="1"/>
</dbReference>
<evidence type="ECO:0000256" key="9">
    <source>
        <dbReference type="HAMAP-Rule" id="MF_00112"/>
    </source>
</evidence>